<dbReference type="GO" id="GO:0009897">
    <property type="term" value="C:external side of plasma membrane"/>
    <property type="evidence" value="ECO:0007669"/>
    <property type="project" value="TreeGrafter"/>
</dbReference>
<dbReference type="Pfam" id="PF00041">
    <property type="entry name" value="fn3"/>
    <property type="match status" value="4"/>
</dbReference>
<dbReference type="Proteomes" id="UP000594262">
    <property type="component" value="Unplaced"/>
</dbReference>
<keyword evidence="7" id="KW-0812">Transmembrane</keyword>
<protein>
    <recommendedName>
        <fullName evidence="9">Fibronectin type-III domain-containing protein</fullName>
    </recommendedName>
</protein>
<evidence type="ECO:0000313" key="10">
    <source>
        <dbReference type="EnsemblMetazoa" id="CLYHEMP025016.1"/>
    </source>
</evidence>
<keyword evidence="4" id="KW-0675">Receptor</keyword>
<dbReference type="SUPFAM" id="SSF81324">
    <property type="entry name" value="Voltage-gated potassium channels"/>
    <property type="match status" value="1"/>
</dbReference>
<feature type="transmembrane region" description="Helical" evidence="7">
    <location>
        <begin position="4350"/>
        <end position="4366"/>
    </location>
</feature>
<feature type="transmembrane region" description="Helical" evidence="7">
    <location>
        <begin position="4453"/>
        <end position="4473"/>
    </location>
</feature>
<dbReference type="EnsemblMetazoa" id="CLYHEMT025016.1">
    <property type="protein sequence ID" value="CLYHEMP025016.1"/>
    <property type="gene ID" value="CLYHEMG025016"/>
</dbReference>
<dbReference type="SUPFAM" id="SSF56436">
    <property type="entry name" value="C-type lectin-like"/>
    <property type="match status" value="1"/>
</dbReference>
<dbReference type="Pfam" id="PF07885">
    <property type="entry name" value="Ion_trans_2"/>
    <property type="match status" value="1"/>
</dbReference>
<dbReference type="GO" id="GO:0043235">
    <property type="term" value="C:receptor complex"/>
    <property type="evidence" value="ECO:0007669"/>
    <property type="project" value="TreeGrafter"/>
</dbReference>
<feature type="domain" description="Fibronectin type-III" evidence="9">
    <location>
        <begin position="4055"/>
        <end position="4148"/>
    </location>
</feature>
<evidence type="ECO:0000256" key="1">
    <source>
        <dbReference type="ARBA" id="ARBA00022729"/>
    </source>
</evidence>
<dbReference type="Pfam" id="PF00090">
    <property type="entry name" value="TSP_1"/>
    <property type="match status" value="4"/>
</dbReference>
<keyword evidence="3" id="KW-1015">Disulfide bond</keyword>
<accession>A0A7M6DRH6</accession>
<keyword evidence="1 8" id="KW-0732">Signal</keyword>
<feature type="domain" description="Fibronectin type-III" evidence="9">
    <location>
        <begin position="3299"/>
        <end position="3400"/>
    </location>
</feature>
<name>A0A7M6DRH6_9CNID</name>
<dbReference type="CDD" id="cd00063">
    <property type="entry name" value="FN3"/>
    <property type="match status" value="6"/>
</dbReference>
<dbReference type="CDD" id="cd00037">
    <property type="entry name" value="CLECT"/>
    <property type="match status" value="1"/>
</dbReference>
<dbReference type="PROSITE" id="PS50092">
    <property type="entry name" value="TSP1"/>
    <property type="match status" value="4"/>
</dbReference>
<dbReference type="Gene3D" id="2.20.100.10">
    <property type="entry name" value="Thrombospondin type-1 (TSP1) repeat"/>
    <property type="match status" value="4"/>
</dbReference>
<keyword evidence="7" id="KW-1133">Transmembrane helix</keyword>
<proteinExistence type="predicted"/>
<dbReference type="InterPro" id="IPR016186">
    <property type="entry name" value="C-type_lectin-like/link_sf"/>
</dbReference>
<dbReference type="SUPFAM" id="SSF49265">
    <property type="entry name" value="Fibronectin type III"/>
    <property type="match status" value="6"/>
</dbReference>
<feature type="domain" description="Fibronectin type-III" evidence="9">
    <location>
        <begin position="2624"/>
        <end position="2746"/>
    </location>
</feature>
<dbReference type="InterPro" id="IPR003961">
    <property type="entry name" value="FN3_dom"/>
</dbReference>
<dbReference type="InterPro" id="IPR013783">
    <property type="entry name" value="Ig-like_fold"/>
</dbReference>
<dbReference type="PANTHER" id="PTHR23036:SF151">
    <property type="entry name" value="FIBRONECTIN TYPE-III DOMAIN-CONTAINING PROTEIN"/>
    <property type="match status" value="1"/>
</dbReference>
<evidence type="ECO:0000259" key="9">
    <source>
        <dbReference type="PROSITE" id="PS50853"/>
    </source>
</evidence>
<dbReference type="PROSITE" id="PS50853">
    <property type="entry name" value="FN3"/>
    <property type="match status" value="9"/>
</dbReference>
<feature type="compositionally biased region" description="Polar residues" evidence="6">
    <location>
        <begin position="2195"/>
        <end position="2214"/>
    </location>
</feature>
<reference evidence="10" key="1">
    <citation type="submission" date="2021-01" db="UniProtKB">
        <authorList>
            <consortium name="EnsemblMetazoa"/>
        </authorList>
    </citation>
    <scope>IDENTIFICATION</scope>
</reference>
<dbReference type="SUPFAM" id="SSF82895">
    <property type="entry name" value="TSP-1 type 1 repeat"/>
    <property type="match status" value="4"/>
</dbReference>
<organism evidence="10 11">
    <name type="scientific">Clytia hemisphaerica</name>
    <dbReference type="NCBI Taxonomy" id="252671"/>
    <lineage>
        <taxon>Eukaryota</taxon>
        <taxon>Metazoa</taxon>
        <taxon>Cnidaria</taxon>
        <taxon>Hydrozoa</taxon>
        <taxon>Hydroidolina</taxon>
        <taxon>Leptothecata</taxon>
        <taxon>Obeliida</taxon>
        <taxon>Clytiidae</taxon>
        <taxon>Clytia</taxon>
    </lineage>
</organism>
<dbReference type="Gene3D" id="3.10.100.10">
    <property type="entry name" value="Mannose-Binding Protein A, subunit A"/>
    <property type="match status" value="1"/>
</dbReference>
<feature type="domain" description="Fibronectin type-III" evidence="9">
    <location>
        <begin position="2991"/>
        <end position="3086"/>
    </location>
</feature>
<feature type="transmembrane region" description="Helical" evidence="7">
    <location>
        <begin position="4620"/>
        <end position="4644"/>
    </location>
</feature>
<dbReference type="FunFam" id="2.60.40.10:FF:000028">
    <property type="entry name" value="Neuronal cell adhesion molecule"/>
    <property type="match status" value="1"/>
</dbReference>
<dbReference type="InterPro" id="IPR036383">
    <property type="entry name" value="TSP1_rpt_sf"/>
</dbReference>
<dbReference type="SUPFAM" id="SSF49899">
    <property type="entry name" value="Concanavalin A-like lectins/glucanases"/>
    <property type="match status" value="3"/>
</dbReference>
<dbReference type="SMART" id="SM00209">
    <property type="entry name" value="TSP1"/>
    <property type="match status" value="4"/>
</dbReference>
<keyword evidence="5" id="KW-0325">Glycoprotein</keyword>
<feature type="domain" description="Fibronectin type-III" evidence="9">
    <location>
        <begin position="4153"/>
        <end position="4256"/>
    </location>
</feature>
<feature type="chain" id="PRO_5029840439" description="Fibronectin type-III domain-containing protein" evidence="8">
    <location>
        <begin position="24"/>
        <end position="4764"/>
    </location>
</feature>
<dbReference type="InterPro" id="IPR013099">
    <property type="entry name" value="K_chnl_dom"/>
</dbReference>
<dbReference type="FunFam" id="2.20.100.10:FF:000001">
    <property type="entry name" value="semaphorin-5A isoform X1"/>
    <property type="match status" value="2"/>
</dbReference>
<dbReference type="Gene3D" id="2.60.40.10">
    <property type="entry name" value="Immunoglobulins"/>
    <property type="match status" value="10"/>
</dbReference>
<keyword evidence="11" id="KW-1185">Reference proteome</keyword>
<feature type="transmembrane region" description="Helical" evidence="7">
    <location>
        <begin position="4422"/>
        <end position="4441"/>
    </location>
</feature>
<evidence type="ECO:0000256" key="6">
    <source>
        <dbReference type="SAM" id="MobiDB-lite"/>
    </source>
</evidence>
<dbReference type="OrthoDB" id="6020478at2759"/>
<dbReference type="Gene3D" id="2.60.120.200">
    <property type="match status" value="2"/>
</dbReference>
<evidence type="ECO:0000256" key="5">
    <source>
        <dbReference type="ARBA" id="ARBA00023180"/>
    </source>
</evidence>
<dbReference type="InterPro" id="IPR036116">
    <property type="entry name" value="FN3_sf"/>
</dbReference>
<dbReference type="InterPro" id="IPR013320">
    <property type="entry name" value="ConA-like_dom_sf"/>
</dbReference>
<feature type="domain" description="Fibronectin type-III" evidence="9">
    <location>
        <begin position="3405"/>
        <end position="3509"/>
    </location>
</feature>
<evidence type="ECO:0000256" key="8">
    <source>
        <dbReference type="SAM" id="SignalP"/>
    </source>
</evidence>
<evidence type="ECO:0000256" key="2">
    <source>
        <dbReference type="ARBA" id="ARBA00022737"/>
    </source>
</evidence>
<sequence length="4764" mass="539496">MAMILLNFQFLVTFFLLIQQCHTLYRRPKDRITGCLRCVGRNELLDIDAGTLTTTNDHEDNGYCRNIYSMIGRVLHSRDYTCTYSTNTLMVSYIKFRSYFQLNQVTYYHNHFALNNAPDVVKFGLGSDTRLIGITKSLSVFNHGRLARTSNPHSWAVNEPVATNELVFFLKLTINQHFRLTMLGCRFTDYAPALLSTTPIDSFGLISHGGINPYPQDLTSCIIDNVGEGYLPIRNGDGVNTAIDSTFYYIQVDFPVTYKVVRIDRQVKKGGTTGGAFIQFGQDENTLDFFKGPTNTVEQLVPSEDDWMDYLTVTDTFVQPLIGKMFRYVPRCTPGQCYASKIQFYGVPLTTPDHHWPLMGHGRDEYRIHDLVNSPSSSFDGFVYDVPEDVPSRSVEFVDPDDCLFDPKNCKDGLAIEFSIQDVQPNPRKMSVVIPSSKVFNIAASGTCTTNDGAQVDLNFKFGVFVELGENMLLRGMDIDVMLVNENQVDGTDGAQYQINAKIFLGKDEAYATACQFDVADAYASRDITVKIEGAKISFLLDATIEEAIKDLAFWYHRTIFIYFTPIDGQNINGKLDTSSQMKLEASYHFRCQKTLKSYALKSADWFQDNGCHSANDARVSKPHISWEACNLPSSSLIMAFKDPILLKSFEIMGSGRGEFNTVTSFKMEYKFRIITESIDHQVFDWRPYQLNGQDYIFKRRLTKSQQMPEIVPLPYAVFVTNVKVIPLDYIGLGADLRIDVHVCQLDEYVTEREMWHKLNSDNVCFGLKGKNPGRFSSEKGVEATFIKLVHKSGTVGAGDYPTQFWNHRDEEQIAIYLTNKDDEVVAPAGLPLGATPSHDFHSNNLPTDPEITLALQGPTYFRNKEKLRVWYAMDLNGQVADMGTNQICVDVYGWGKTYNYHGMHRISSPNLPRRCVYRPSNKLRVHEDACSSSEHHFFFDVFGYLHWNEFHLYVKINGNSLVATDAKHVKHQISTNDWIDYRPNVANKKWYVKRLSDGTIYYAHVDDNNDAEIELRSDSWTQFGFHPADRSFYQYYRDDSVTKTEPGNFDAVKTACEASGGTLVEPRSFDEMELLAEKFTAADSDIWHIGVTAMSSNTKYRFISGNPFPNKLFNPGDGLNTGEDAVFYQPASKMCVDYVTTAVRRGICEATDPQWRGIKYGQFFENEQFFPLLSFNMDMKKTFHTGKGFHISYSYKSKKLFVVISSSFKYRLTVENQEITSRTTFLVVQKKTDNETYIRLYKDGVQIGENITATSAINPLNEGFFNYTIFGQSYHDFYPNLKFKMDNVKIWKHFVEPDEIIASSAIDLKDFSDHNEFYGREEQGYIIKSSCLDSDLKDGLCRDRTASNGFVKETTEIPDSLPDISGEGFTELQIDPIDKLIYFLSSSGPVYKMASHNSTELEKYCSGKSVSKIQVDYLGVLYAHGSDNKIYKCEAGSWQEVTVDRPCHSLQFKFETKYVREGNKWYKITDLASGSTEEVWNGANGDFFFSHSKEPFYYVNHGSSLKRIHKDGLNSVDLSSLSPVKIFVTFSERIFFTESSKIVFRYERNEFSTNYHDNQRSYWTAVSYDIRDIVFCDALGDFVVCIRENDILTKFSFPDSVEPKKISRFIAPRLFRRTISTTSDWQQFRSSDENAWFLKNPAAGSRYFTFLRFDIQLPAGAVVSLARILGKTSITTTGRYNVSISLVESLTISEQDDITDFAPVDGVFWYTRELATESHFVTQNIAQLVQYASDKRKQIRTDGDDLAIMLAFTHQDPAGLNKLAKMLLENMILEVYYQSPSKNKYVGFPYSPTPRGSIYTSTTHVRAQKISFWVYFHGESLLVLWKINSDLTRDMVYTTSSSSFSSDVWHEINLALDAGTIYPMKVEFQVFTNNDDSQVGIDDVKFLAENTGSLTPFTSTYNYRETDSTTYQSVLTAMNLPSPKILYPFANVKEEFLLADYGPNNLNLQKQNENVKVVSNNHNRFGLPDHSATIHGGDSYALFQEDCSSVTDALTQFTILLQYHDFNVAGGYQHRGIRFISGYGGTDQQFLHFQSSGKLILRLVGNGGSPSGDHELATLEFQKTNYVALVYDNGRLICYVNNQVAYDSSLTIIIQRRIEFATEDGNQAAISCFQFYDQVLNSMQIKALELCPNLQNGAFYNNVECENGGVHVFPYQDCLCPGDHVTKTTTCTNDFPQFENALLYIPMDEDLESSKGSFTPGSPSNKESQPSPVNNAQCITQDGSLTSIGTFTHSCLSDFTGCPEGYVFNFWVKFDSHSVHDTKIHVLKLGEMSWFNTYKVSGDVEARIEWQSEDICFMEFACPVNAWAYVSLHVNETHLNLLINGEEVTDKTANCTVPETRSPQLQIKVGGVSAPICLDDISLVPVESMEDVITLYRSLTADATDMNRHNKAATIGLRVTGDFSDLIQDELFNQHIPEALTHARLRDLINSTIGDLQEKARDDGLMLYSQSTIKKIKFNNMKKNEVRKNSAGNKIFHDIEMTLQYDYFSYVDRLFFDSTQEFINHGRAYYFEVMNEQNSVVSTQSLSATITDNQPDPFQTQMTLAILQTDLQTRFHQGYTMVMSVFGSSNITTKHVRMGGNQFTFLAPPYRLVTLSLYPVTHGGHGPAQEITFLTNKQVNLVPPTVISLLSVDLTQDQLEVKWEHYNIEHWGGDEVGYTVAYKKVIDYEDFSFNLNDGYTIFEAQANMNVDDTILEMANSAELSYTFTGLEPFTLYSVLVCATNEIGNGSCFEVRNRTAEGVPEAGPHINTTEALFLEESDVARITWIPVDLTNQEDLDFLNSYSYNEYQLQLRSHLSSATNTQISETVPAGSNHFNFTLTNDDFLTFHLDISITNNFGTGPPRNICFALGENVPSGAPTLLENFDKTAWVLNLTVGNVALPAENGIITHYNVTYKAREFDDDLHIMNSTFREHLPQDVEVWDLMKEGVVNCTYFEENEIPLSSKPLNFSITDLFPFTTYDVNVYPCTIVGCSDSSMSGEFVTDETTPSCVPNVTMANSSSTSLLVNWHHLTHQCIHGVLQDYLLLIYESEIVPPVYNNNKTTDQVTLDVTDLEKYWNYSLVLYARNNAGYGPASDPIWAMTEEDIPEGPPTNVSYQPVNSTALNITMMIPERHLVNGIILQYKVRYWTTEDAEKTVIVDRAEDDTVTSVVISGLREFFNHSVRISAFTKFGWGPESEETLMLTDEDVPSAPPVDFEVLSTSHIYLTLTWGKIPLLSTHGIMCNFSLQCNGTLANGSLHKREETVLYEEAMEYYQFNMTDLFPHTIYNCSIKGCTTPGCGPITIASNKTLEFYPSGTVQSIIQVNHNETESLYIEYTDVLPLEKKGNITHFNISVNKVENTWEEEDNTTQYYRVDGGTFQFSIIGGLDNYTEYFITITPYTLIGPGPTHANVTFRTAANLPTRSPEIFFLQNISSSALNVQWKAPNSSYCEGPLQGFVIFFRLTDEHIVCNLFDNCTTPNSTFVNQTTFSKDLMDLELHSNYTLWMAAQTERGLGVPTDIFMVMTDAFVNGNWTIWTSWGECDASCGLGYSRRLRWCTNPEPSAGGSDCEGDPAEALPCNDFACPAMYLAEHGIDCEDTCTHINESYGCFNKLNTHEANQVFITARDPSNYTLVVNITCDEAPSSAVTAYSRTLHPSYDVITGECSGYKDAPLKINCTAEEIIDSNTRRLCYCVDIESMGYEEWAPWSPCTQPCDVGTQTRFRNCLMERGCNKVVDRKDCNTFQCPIHGAWGQWTEYGSCDRTCGFGNRKRTRKCDDPLPQHDGDYCPGTDEEIISGCNPYPCPIHGVWSDWHMEDFCKKPCGGDAYRLRYRYCDNPPPKYNGQECPGDSEIRLPCNTERACKERIEVDFVAKLVDYDWDFTMVYKDQQAFLGVESDVKYACMQVLNETVGAQNILDIQVNQLSRGSVITNFTITYQYVPYIEVLVMQDAIDKVGKIHTLNISHINVTSKDVPTLPPVFTAHSPTPFTLEVNWDPVDNSSLNGVRYLYYVYYRQLDHPDRLWEVTGTSNLTLTIKDLKPLTLYGLRMTVSIEEGNGVASLEQEVWTIEGVPYIKPPNGDHSILSYETVYFNWDAISVNQVPGVLRGYQITYRSYFDNSTLVSRTSPDLLQRTITGMTPNTWYWVEIAGFTNKGLGPEHLLIFQTPPGPPVVPPPNITIYERYSTEEIKITWDQIPNEFRMGLMRGYKVRYQLIRTSGLDLPVQPIITIAHDRFVLFHVFKGLRPYSEYKIELFGYADEGDGPAATLYASTCACPERVYANFLKQPPFVVTNPRNSSDVTGFFPELMTKILMEVCVHCDAYRPTIYYDRTGLGYPSKKINMAKVKEGVDEGTHLNFPFFGRFEIEKYEGFYPYIGIIYSQGVAMIVKDVKVKNLGFVNILLAISKAWSVLFVGVLMSAICGWVFWFTEQGSEETEISLDRPILGALQGLWMAYVTMTTVGYGDFVPTTIRSKAVMIFWVLIGLVTMGVITGVISSGLTVGDQEGAIKLYGTLTATLPDSFERRLAILRNAVVDERNRTTVEDLFDAVANGEVVVALLDATVAAGYEDVLKAKELRAMKIIDTNSGYGITLSGGLEPLEADIRSYVAANRPVILEYQRKNIPRLVPTLADPEFTLISEEEVVAMMTYMGIAFAVICFFAFIMSLIRKKRERMVKPEEPFTSSKYYDVMETFVNKFNQEYEEKIEKMVERQFNDFNDLQVLRQNYGRLLARAGYRKDVIEDSFNKKKKKDVRSIVRKKRNERLEEIINRTSGADGYFGVCNEAYER</sequence>
<dbReference type="InterPro" id="IPR016187">
    <property type="entry name" value="CTDL_fold"/>
</dbReference>
<feature type="region of interest" description="Disordered" evidence="6">
    <location>
        <begin position="2194"/>
        <end position="2214"/>
    </location>
</feature>
<feature type="transmembrane region" description="Helical" evidence="7">
    <location>
        <begin position="4387"/>
        <end position="4407"/>
    </location>
</feature>
<dbReference type="Gene3D" id="1.10.287.70">
    <property type="match status" value="1"/>
</dbReference>
<dbReference type="InterPro" id="IPR050379">
    <property type="entry name" value="Type-I_Cytokine_Rcpt"/>
</dbReference>
<evidence type="ECO:0000256" key="4">
    <source>
        <dbReference type="ARBA" id="ARBA00023170"/>
    </source>
</evidence>
<feature type="domain" description="Fibronectin type-III" evidence="9">
    <location>
        <begin position="3954"/>
        <end position="4050"/>
    </location>
</feature>
<dbReference type="InterPro" id="IPR000884">
    <property type="entry name" value="TSP1_rpt"/>
</dbReference>
<dbReference type="SMART" id="SM00060">
    <property type="entry name" value="FN3"/>
    <property type="match status" value="10"/>
</dbReference>
<evidence type="ECO:0000256" key="7">
    <source>
        <dbReference type="SAM" id="Phobius"/>
    </source>
</evidence>
<keyword evidence="2" id="KW-0677">Repeat</keyword>
<dbReference type="PANTHER" id="PTHR23036">
    <property type="entry name" value="CYTOKINE RECEPTOR"/>
    <property type="match status" value="1"/>
</dbReference>
<dbReference type="GO" id="GO:0019955">
    <property type="term" value="F:cytokine binding"/>
    <property type="evidence" value="ECO:0007669"/>
    <property type="project" value="TreeGrafter"/>
</dbReference>
<keyword evidence="7" id="KW-0472">Membrane</keyword>
<evidence type="ECO:0000256" key="3">
    <source>
        <dbReference type="ARBA" id="ARBA00023157"/>
    </source>
</evidence>
<feature type="domain" description="Fibronectin type-III" evidence="9">
    <location>
        <begin position="3091"/>
        <end position="3188"/>
    </location>
</feature>
<feature type="domain" description="Fibronectin type-III" evidence="9">
    <location>
        <begin position="3193"/>
        <end position="3296"/>
    </location>
</feature>
<dbReference type="GO" id="GO:0004896">
    <property type="term" value="F:cytokine receptor activity"/>
    <property type="evidence" value="ECO:0007669"/>
    <property type="project" value="TreeGrafter"/>
</dbReference>
<feature type="signal peptide" evidence="8">
    <location>
        <begin position="1"/>
        <end position="23"/>
    </location>
</feature>
<evidence type="ECO:0000313" key="11">
    <source>
        <dbReference type="Proteomes" id="UP000594262"/>
    </source>
</evidence>